<dbReference type="Pfam" id="PF00005">
    <property type="entry name" value="ABC_tran"/>
    <property type="match status" value="1"/>
</dbReference>
<accession>A0A1W2F3S3</accession>
<evidence type="ECO:0000313" key="5">
    <source>
        <dbReference type="EMBL" id="SMD16595.1"/>
    </source>
</evidence>
<dbReference type="Pfam" id="PF12399">
    <property type="entry name" value="BCA_ABC_TP_C"/>
    <property type="match status" value="1"/>
</dbReference>
<dbReference type="Gene3D" id="3.40.50.300">
    <property type="entry name" value="P-loop containing nucleotide triphosphate hydrolases"/>
    <property type="match status" value="1"/>
</dbReference>
<name>A0A1W2F3S3_9FIRM</name>
<keyword evidence="1" id="KW-0813">Transport</keyword>
<protein>
    <submittedName>
        <fullName evidence="5">Branched-chain amino acid transport system ATP-binding protein</fullName>
    </submittedName>
</protein>
<dbReference type="RefSeq" id="WP_084578510.1">
    <property type="nucleotide sequence ID" value="NZ_CP155572.1"/>
</dbReference>
<keyword evidence="6" id="KW-1185">Reference proteome</keyword>
<dbReference type="AlphaFoldDB" id="A0A1W2F3S3"/>
<reference evidence="5 6" key="1">
    <citation type="submission" date="2017-04" db="EMBL/GenBank/DDBJ databases">
        <authorList>
            <person name="Afonso C.L."/>
            <person name="Miller P.J."/>
            <person name="Scott M.A."/>
            <person name="Spackman E."/>
            <person name="Goraichik I."/>
            <person name="Dimitrov K.M."/>
            <person name="Suarez D.L."/>
            <person name="Swayne D.E."/>
        </authorList>
    </citation>
    <scope>NUCLEOTIDE SEQUENCE [LARGE SCALE GENOMIC DNA]</scope>
    <source>
        <strain evidence="5 6">DSM 5090</strain>
    </source>
</reference>
<gene>
    <name evidence="5" type="ORF">SAMN04488500_1443</name>
</gene>
<dbReference type="InterPro" id="IPR027417">
    <property type="entry name" value="P-loop_NTPase"/>
</dbReference>
<evidence type="ECO:0000256" key="2">
    <source>
        <dbReference type="ARBA" id="ARBA00022741"/>
    </source>
</evidence>
<dbReference type="PANTHER" id="PTHR45772">
    <property type="entry name" value="CONSERVED COMPONENT OF ABC TRANSPORTER FOR NATURAL AMINO ACIDS-RELATED"/>
    <property type="match status" value="1"/>
</dbReference>
<dbReference type="STRING" id="112901.SAMN04488500_1443"/>
<dbReference type="GO" id="GO:0005524">
    <property type="term" value="F:ATP binding"/>
    <property type="evidence" value="ECO:0007669"/>
    <property type="project" value="UniProtKB-KW"/>
</dbReference>
<dbReference type="GO" id="GO:0016887">
    <property type="term" value="F:ATP hydrolysis activity"/>
    <property type="evidence" value="ECO:0007669"/>
    <property type="project" value="InterPro"/>
</dbReference>
<dbReference type="InterPro" id="IPR051120">
    <property type="entry name" value="ABC_AA/LPS_Transport"/>
</dbReference>
<dbReference type="GO" id="GO:0005886">
    <property type="term" value="C:plasma membrane"/>
    <property type="evidence" value="ECO:0007669"/>
    <property type="project" value="TreeGrafter"/>
</dbReference>
<dbReference type="CDD" id="cd03219">
    <property type="entry name" value="ABC_Mj1267_LivG_branched"/>
    <property type="match status" value="1"/>
</dbReference>
<proteinExistence type="predicted"/>
<dbReference type="Proteomes" id="UP000192738">
    <property type="component" value="Unassembled WGS sequence"/>
</dbReference>
<organism evidence="5 6">
    <name type="scientific">Sporomusa malonica</name>
    <dbReference type="NCBI Taxonomy" id="112901"/>
    <lineage>
        <taxon>Bacteria</taxon>
        <taxon>Bacillati</taxon>
        <taxon>Bacillota</taxon>
        <taxon>Negativicutes</taxon>
        <taxon>Selenomonadales</taxon>
        <taxon>Sporomusaceae</taxon>
        <taxon>Sporomusa</taxon>
    </lineage>
</organism>
<sequence>MQTAKEKMLQVVNLKKYFGGLKAVNDVSFDVYQGETLGVIGPNGAGKSTLFNTVCGVYAPTSGKILLDGREIQGLKPHEIARRRVARTFQISHPCKDMTVLDNIIMAMGLDKYSSLSRLFGSSQTKANVEKAEMLLDKVGILAQRDRHAGDLSLGYMRRLEIARALALEPLLILLDEPCAGLSNNAEEEFIEIINQLKVQGTTIMLVEHNMSIAMTVSDRIVVISYGEKIAEGLPQEIQSNPYVIEAYLGKDDDCA</sequence>
<keyword evidence="2" id="KW-0547">Nucleotide-binding</keyword>
<dbReference type="PROSITE" id="PS50893">
    <property type="entry name" value="ABC_TRANSPORTER_2"/>
    <property type="match status" value="1"/>
</dbReference>
<dbReference type="OrthoDB" id="9805514at2"/>
<evidence type="ECO:0000259" key="4">
    <source>
        <dbReference type="PROSITE" id="PS50893"/>
    </source>
</evidence>
<feature type="domain" description="ABC transporter" evidence="4">
    <location>
        <begin position="9"/>
        <end position="251"/>
    </location>
</feature>
<dbReference type="InterPro" id="IPR032823">
    <property type="entry name" value="BCA_ABC_TP_C"/>
</dbReference>
<evidence type="ECO:0000256" key="3">
    <source>
        <dbReference type="ARBA" id="ARBA00022840"/>
    </source>
</evidence>
<dbReference type="InterPro" id="IPR003439">
    <property type="entry name" value="ABC_transporter-like_ATP-bd"/>
</dbReference>
<dbReference type="EMBL" id="FWXI01000044">
    <property type="protein sequence ID" value="SMD16595.1"/>
    <property type="molecule type" value="Genomic_DNA"/>
</dbReference>
<evidence type="ECO:0000313" key="6">
    <source>
        <dbReference type="Proteomes" id="UP000192738"/>
    </source>
</evidence>
<dbReference type="SUPFAM" id="SSF52540">
    <property type="entry name" value="P-loop containing nucleoside triphosphate hydrolases"/>
    <property type="match status" value="1"/>
</dbReference>
<keyword evidence="3 5" id="KW-0067">ATP-binding</keyword>
<dbReference type="FunFam" id="3.40.50.300:FF:000421">
    <property type="entry name" value="Branched-chain amino acid ABC transporter ATP-binding protein"/>
    <property type="match status" value="1"/>
</dbReference>
<dbReference type="SMART" id="SM00382">
    <property type="entry name" value="AAA"/>
    <property type="match status" value="1"/>
</dbReference>
<dbReference type="InterPro" id="IPR003593">
    <property type="entry name" value="AAA+_ATPase"/>
</dbReference>
<evidence type="ECO:0000256" key="1">
    <source>
        <dbReference type="ARBA" id="ARBA00022448"/>
    </source>
</evidence>